<reference evidence="2" key="2">
    <citation type="submission" date="2022-06" db="UniProtKB">
        <authorList>
            <consortium name="EnsemblMetazoa"/>
        </authorList>
    </citation>
    <scope>IDENTIFICATION</scope>
    <source>
        <strain evidence="2">PS312</strain>
    </source>
</reference>
<dbReference type="AlphaFoldDB" id="A0A2A6CGB8"/>
<dbReference type="Proteomes" id="UP000005239">
    <property type="component" value="Unassembled WGS sequence"/>
</dbReference>
<accession>A0A8R1UIW3</accession>
<sequence length="150" mass="16377">MFSPVTSSPLTSSPPSHSSRPSPTAEYTSQPTTPTEHEVSALTPSFAQSLALTSSRTSDEYSVYSNSSAPPPTPVHTLRRAADQLECRSDRIVSETIRLLREAELGYSMAEHLRDMAEEATSQLEVSDREDDVPSLSSIVPLRRKKADGE</sequence>
<feature type="compositionally biased region" description="Polar residues" evidence="1">
    <location>
        <begin position="42"/>
        <end position="56"/>
    </location>
</feature>
<proteinExistence type="predicted"/>
<dbReference type="EnsemblMetazoa" id="PPA33044.1">
    <property type="protein sequence ID" value="PPA33044.1"/>
    <property type="gene ID" value="WBGene00205904"/>
</dbReference>
<feature type="compositionally biased region" description="Polar residues" evidence="1">
    <location>
        <begin position="25"/>
        <end position="34"/>
    </location>
</feature>
<feature type="region of interest" description="Disordered" evidence="1">
    <location>
        <begin position="118"/>
        <end position="150"/>
    </location>
</feature>
<protein>
    <submittedName>
        <fullName evidence="2">Uncharacterized protein</fullName>
    </submittedName>
</protein>
<feature type="compositionally biased region" description="Low complexity" evidence="1">
    <location>
        <begin position="1"/>
        <end position="24"/>
    </location>
</feature>
<feature type="region of interest" description="Disordered" evidence="1">
    <location>
        <begin position="1"/>
        <end position="76"/>
    </location>
</feature>
<accession>A0A2A6CGB8</accession>
<evidence type="ECO:0000313" key="2">
    <source>
        <dbReference type="EnsemblMetazoa" id="PPA33044.1"/>
    </source>
</evidence>
<name>A0A2A6CGB8_PRIPA</name>
<evidence type="ECO:0000256" key="1">
    <source>
        <dbReference type="SAM" id="MobiDB-lite"/>
    </source>
</evidence>
<keyword evidence="3" id="KW-1185">Reference proteome</keyword>
<evidence type="ECO:0000313" key="3">
    <source>
        <dbReference type="Proteomes" id="UP000005239"/>
    </source>
</evidence>
<organism evidence="2 3">
    <name type="scientific">Pristionchus pacificus</name>
    <name type="common">Parasitic nematode worm</name>
    <dbReference type="NCBI Taxonomy" id="54126"/>
    <lineage>
        <taxon>Eukaryota</taxon>
        <taxon>Metazoa</taxon>
        <taxon>Ecdysozoa</taxon>
        <taxon>Nematoda</taxon>
        <taxon>Chromadorea</taxon>
        <taxon>Rhabditida</taxon>
        <taxon>Rhabditina</taxon>
        <taxon>Diplogasteromorpha</taxon>
        <taxon>Diplogasteroidea</taxon>
        <taxon>Neodiplogasteridae</taxon>
        <taxon>Pristionchus</taxon>
    </lineage>
</organism>
<reference evidence="3" key="1">
    <citation type="journal article" date="2008" name="Nat. Genet.">
        <title>The Pristionchus pacificus genome provides a unique perspective on nematode lifestyle and parasitism.</title>
        <authorList>
            <person name="Dieterich C."/>
            <person name="Clifton S.W."/>
            <person name="Schuster L.N."/>
            <person name="Chinwalla A."/>
            <person name="Delehaunty K."/>
            <person name="Dinkelacker I."/>
            <person name="Fulton L."/>
            <person name="Fulton R."/>
            <person name="Godfrey J."/>
            <person name="Minx P."/>
            <person name="Mitreva M."/>
            <person name="Roeseler W."/>
            <person name="Tian H."/>
            <person name="Witte H."/>
            <person name="Yang S.P."/>
            <person name="Wilson R.K."/>
            <person name="Sommer R.J."/>
        </authorList>
    </citation>
    <scope>NUCLEOTIDE SEQUENCE [LARGE SCALE GENOMIC DNA]</scope>
    <source>
        <strain evidence="3">PS312</strain>
    </source>
</reference>
<gene>
    <name evidence="2" type="primary">WBGene00205904</name>
</gene>